<dbReference type="EMBL" id="LAVV01012056">
    <property type="protein sequence ID" value="KNZ47064.1"/>
    <property type="molecule type" value="Genomic_DNA"/>
</dbReference>
<dbReference type="Proteomes" id="UP000037035">
    <property type="component" value="Unassembled WGS sequence"/>
</dbReference>
<dbReference type="OrthoDB" id="10630895at2759"/>
<evidence type="ECO:0000313" key="3">
    <source>
        <dbReference type="EMBL" id="KNZ47064.1"/>
    </source>
</evidence>
<feature type="compositionally biased region" description="Basic residues" evidence="1">
    <location>
        <begin position="186"/>
        <end position="197"/>
    </location>
</feature>
<proteinExistence type="predicted"/>
<feature type="region of interest" description="Disordered" evidence="1">
    <location>
        <begin position="168"/>
        <end position="207"/>
    </location>
</feature>
<evidence type="ECO:0000256" key="1">
    <source>
        <dbReference type="SAM" id="MobiDB-lite"/>
    </source>
</evidence>
<gene>
    <name evidence="3" type="ORF">VP01_6704g1</name>
</gene>
<feature type="compositionally biased region" description="Polar residues" evidence="1">
    <location>
        <begin position="168"/>
        <end position="184"/>
    </location>
</feature>
<organism evidence="3 4">
    <name type="scientific">Puccinia sorghi</name>
    <dbReference type="NCBI Taxonomy" id="27349"/>
    <lineage>
        <taxon>Eukaryota</taxon>
        <taxon>Fungi</taxon>
        <taxon>Dikarya</taxon>
        <taxon>Basidiomycota</taxon>
        <taxon>Pucciniomycotina</taxon>
        <taxon>Pucciniomycetes</taxon>
        <taxon>Pucciniales</taxon>
        <taxon>Pucciniaceae</taxon>
        <taxon>Puccinia</taxon>
    </lineage>
</organism>
<reference evidence="3 4" key="1">
    <citation type="submission" date="2015-08" db="EMBL/GenBank/DDBJ databases">
        <title>Next Generation Sequencing and Analysis of the Genome of Puccinia sorghi L Schw, the Causal Agent of Maize Common Rust.</title>
        <authorList>
            <person name="Rochi L."/>
            <person name="Burguener G."/>
            <person name="Darino M."/>
            <person name="Turjanski A."/>
            <person name="Kreff E."/>
            <person name="Dieguez M.J."/>
            <person name="Sacco F."/>
        </authorList>
    </citation>
    <scope>NUCLEOTIDE SEQUENCE [LARGE SCALE GENOMIC DNA]</scope>
    <source>
        <strain evidence="3 4">RO10H11247</strain>
    </source>
</reference>
<dbReference type="AlphaFoldDB" id="A0A0L6UET6"/>
<keyword evidence="2" id="KW-0472">Membrane</keyword>
<evidence type="ECO:0000256" key="2">
    <source>
        <dbReference type="SAM" id="Phobius"/>
    </source>
</evidence>
<feature type="transmembrane region" description="Helical" evidence="2">
    <location>
        <begin position="9"/>
        <end position="31"/>
    </location>
</feature>
<keyword evidence="2" id="KW-1133">Transmembrane helix</keyword>
<evidence type="ECO:0000313" key="4">
    <source>
        <dbReference type="Proteomes" id="UP000037035"/>
    </source>
</evidence>
<comment type="caution">
    <text evidence="3">The sequence shown here is derived from an EMBL/GenBank/DDBJ whole genome shotgun (WGS) entry which is preliminary data.</text>
</comment>
<name>A0A0L6UET6_9BASI</name>
<keyword evidence="4" id="KW-1185">Reference proteome</keyword>
<keyword evidence="2" id="KW-0812">Transmembrane</keyword>
<dbReference type="VEuPathDB" id="FungiDB:VP01_6704g1"/>
<protein>
    <submittedName>
        <fullName evidence="3">Uncharacterized protein</fullName>
    </submittedName>
</protein>
<sequence length="207" mass="24300">MDQFLTPPCFFLCNFIYLLYTHILIDSYLFYLSRSLAVPRICLLHHQRCQPIPHLPYLSILNQLPLHLSLPHILRPLEIMFPFLSHQTCRLTTFLGLNTTCKPVTLQRRLNHEQVFQLHVDLILNHQWIDIEHQRLCLITCIRNFVNIVSSNFATYCNSFPNSVDKSRNINSDSESAPKTTLGHSLTRHQKSQHFSRKTATEHLWNN</sequence>
<accession>A0A0L6UET6</accession>